<evidence type="ECO:0000256" key="2">
    <source>
        <dbReference type="ARBA" id="ARBA00022840"/>
    </source>
</evidence>
<proteinExistence type="predicted"/>
<dbReference type="SUPFAM" id="SSF48452">
    <property type="entry name" value="TPR-like"/>
    <property type="match status" value="1"/>
</dbReference>
<reference evidence="5 6" key="1">
    <citation type="journal article" date="2019" name="Int. J. Syst. Evol. Microbiol.">
        <title>The Global Catalogue of Microorganisms (GCM) 10K type strain sequencing project: providing services to taxonomists for standard genome sequencing and annotation.</title>
        <authorList>
            <consortium name="The Broad Institute Genomics Platform"/>
            <consortium name="The Broad Institute Genome Sequencing Center for Infectious Disease"/>
            <person name="Wu L."/>
            <person name="Ma J."/>
        </authorList>
    </citation>
    <scope>NUCLEOTIDE SEQUENCE [LARGE SCALE GENOMIC DNA]</scope>
    <source>
        <strain evidence="5 6">JCM 13004</strain>
    </source>
</reference>
<gene>
    <name evidence="5" type="ORF">GCM10009665_49470</name>
</gene>
<dbReference type="InterPro" id="IPR041664">
    <property type="entry name" value="AAA_16"/>
</dbReference>
<dbReference type="CDD" id="cd06170">
    <property type="entry name" value="LuxR_C_like"/>
    <property type="match status" value="1"/>
</dbReference>
<dbReference type="PRINTS" id="PR00038">
    <property type="entry name" value="HTHLUXR"/>
</dbReference>
<dbReference type="InterPro" id="IPR000792">
    <property type="entry name" value="Tscrpt_reg_LuxR_C"/>
</dbReference>
<dbReference type="Gene3D" id="1.25.40.10">
    <property type="entry name" value="Tetratricopeptide repeat domain"/>
    <property type="match status" value="2"/>
</dbReference>
<name>A0ABN1WKB0_9ACTN</name>
<accession>A0ABN1WKB0</accession>
<keyword evidence="1" id="KW-0547">Nucleotide-binding</keyword>
<dbReference type="InterPro" id="IPR011990">
    <property type="entry name" value="TPR-like_helical_dom_sf"/>
</dbReference>
<dbReference type="InterPro" id="IPR036388">
    <property type="entry name" value="WH-like_DNA-bd_sf"/>
</dbReference>
<dbReference type="PANTHER" id="PTHR16305">
    <property type="entry name" value="TESTICULAR SOLUBLE ADENYLYL CYCLASE"/>
    <property type="match status" value="1"/>
</dbReference>
<dbReference type="Pfam" id="PF00196">
    <property type="entry name" value="GerE"/>
    <property type="match status" value="1"/>
</dbReference>
<keyword evidence="2" id="KW-0067">ATP-binding</keyword>
<evidence type="ECO:0000313" key="6">
    <source>
        <dbReference type="Proteomes" id="UP001500037"/>
    </source>
</evidence>
<dbReference type="InterPro" id="IPR016032">
    <property type="entry name" value="Sig_transdc_resp-reg_C-effctor"/>
</dbReference>
<dbReference type="SUPFAM" id="SSF46894">
    <property type="entry name" value="C-terminal effector domain of the bipartite response regulators"/>
    <property type="match status" value="1"/>
</dbReference>
<dbReference type="SUPFAM" id="SSF52540">
    <property type="entry name" value="P-loop containing nucleoside triphosphate hydrolases"/>
    <property type="match status" value="1"/>
</dbReference>
<dbReference type="Gene3D" id="1.10.10.10">
    <property type="entry name" value="Winged helix-like DNA-binding domain superfamily/Winged helix DNA-binding domain"/>
    <property type="match status" value="1"/>
</dbReference>
<keyword evidence="6" id="KW-1185">Reference proteome</keyword>
<evidence type="ECO:0000259" key="4">
    <source>
        <dbReference type="PROSITE" id="PS50043"/>
    </source>
</evidence>
<dbReference type="PANTHER" id="PTHR16305:SF28">
    <property type="entry name" value="GUANYLATE CYCLASE DOMAIN-CONTAINING PROTEIN"/>
    <property type="match status" value="1"/>
</dbReference>
<dbReference type="Proteomes" id="UP001500037">
    <property type="component" value="Unassembled WGS sequence"/>
</dbReference>
<protein>
    <recommendedName>
        <fullName evidence="4">HTH luxR-type domain-containing protein</fullName>
    </recommendedName>
</protein>
<dbReference type="PROSITE" id="PS50043">
    <property type="entry name" value="HTH_LUXR_2"/>
    <property type="match status" value="1"/>
</dbReference>
<dbReference type="SMART" id="SM00421">
    <property type="entry name" value="HTH_LUXR"/>
    <property type="match status" value="1"/>
</dbReference>
<sequence>MGLGRADGPPIVAPLRCRTGGVPVGVSVGRSIMRVMADRSAALRIGTSAVRESLRPSGTTGRVPTSGAGPAGLVGRSAELARLDAVLGGLGREGGPSVVDLCGEAGIGKSRLLSEVCARARRGGLTVLRGRATEDERQSPFQLFADAFADVDLAVLEGDPLLAQAAPVVHGDHRVPDPGSGAGAPRRFVLYRAVAALLARLGANGLVVALDDLHWADAASLELVDHLVRHPVRGPVLLAVARRGRQTPAALAAALMRGVDSGSVLSLPLAPLAEREAIQVLAPDLPPARARQLYAASEGNPLYLVSLLHAHRSGALSGDVGALGEVGISGGPGSPLLAELTALSAAQRRIVEAVTVLGEHATSAMLGLVTGPFSCADELDDQIADLAERDLLRARSADRWSLRHPLLRTLVYENIPAGRRVDIHRRTADELTRLGACAAERAHHVERALTGWNAASADVLTEAAARFSHTAPATAAHYLEAVLRFLPDAPEHAGRRGELTLARARALGVGGRLRESRDLLHTLIAGSEADGPSGLRAQAIAQCAVMERHLGHCPEATALLRRELAGSPGPQPGQAVSLGLALGMSAVLTVTFPEVRADLERTLATARSHGDRTGEAAVLALAALGEAYEGNTELAGRLATAAAQITDATTDPHLTELCESLVWLAWAEGLLERYADAERHADRGLEIARRSGQLYVLPHLLMSRAFVHLNTCRLPTALEAIEEAESLTRAIGSGDLLALTLSLKTLILLLAGPLGDPGALATAREAVATSGRSTNWWASLAWCMLGHTLYVSGDPHRAQEAILNAGGGEDLHRLQPSTRPAQLETLVHTALATGHLDQARHWVARAAQEADRVGLRGQLAAVLRARAALAEHEGDTTAAAQLLQQAARQYAQCGATLWEAYSLLRAAPLVKAAGDGPRAAVLWHRGHRIAVGGGARLLADLAEMTRPQVDGPPVPDDLAHLTARELEIADLVAEGLSNQAIATRLYLSRRTVETHLSTIYRKASVSSRAALASLMTRTGRADPREPVFGHQAPWQSVIPDDRSEEQRQKERRSSEHERR</sequence>
<organism evidence="5 6">
    <name type="scientific">Kitasatospora nipponensis</name>
    <dbReference type="NCBI Taxonomy" id="258049"/>
    <lineage>
        <taxon>Bacteria</taxon>
        <taxon>Bacillati</taxon>
        <taxon>Actinomycetota</taxon>
        <taxon>Actinomycetes</taxon>
        <taxon>Kitasatosporales</taxon>
        <taxon>Streptomycetaceae</taxon>
        <taxon>Kitasatospora</taxon>
    </lineage>
</organism>
<comment type="caution">
    <text evidence="5">The sequence shown here is derived from an EMBL/GenBank/DDBJ whole genome shotgun (WGS) entry which is preliminary data.</text>
</comment>
<evidence type="ECO:0000313" key="5">
    <source>
        <dbReference type="EMBL" id="GAA1252859.1"/>
    </source>
</evidence>
<feature type="region of interest" description="Disordered" evidence="3">
    <location>
        <begin position="1020"/>
        <end position="1059"/>
    </location>
</feature>
<dbReference type="InterPro" id="IPR027417">
    <property type="entry name" value="P-loop_NTPase"/>
</dbReference>
<evidence type="ECO:0000256" key="1">
    <source>
        <dbReference type="ARBA" id="ARBA00022741"/>
    </source>
</evidence>
<feature type="domain" description="HTH luxR-type" evidence="4">
    <location>
        <begin position="954"/>
        <end position="1019"/>
    </location>
</feature>
<dbReference type="Pfam" id="PF13191">
    <property type="entry name" value="AAA_16"/>
    <property type="match status" value="1"/>
</dbReference>
<feature type="compositionally biased region" description="Basic and acidic residues" evidence="3">
    <location>
        <begin position="1039"/>
        <end position="1059"/>
    </location>
</feature>
<evidence type="ECO:0000256" key="3">
    <source>
        <dbReference type="SAM" id="MobiDB-lite"/>
    </source>
</evidence>
<dbReference type="EMBL" id="BAAALF010000102">
    <property type="protein sequence ID" value="GAA1252859.1"/>
    <property type="molecule type" value="Genomic_DNA"/>
</dbReference>